<dbReference type="GO" id="GO:0016746">
    <property type="term" value="F:acyltransferase activity"/>
    <property type="evidence" value="ECO:0007669"/>
    <property type="project" value="UniProtKB-KW"/>
</dbReference>
<keyword evidence="3" id="KW-0808">Transferase</keyword>
<protein>
    <submittedName>
        <fullName evidence="3">Acyltransferase</fullName>
    </submittedName>
</protein>
<keyword evidence="3" id="KW-0012">Acyltransferase</keyword>
<dbReference type="Pfam" id="PF00795">
    <property type="entry name" value="CN_hydrolase"/>
    <property type="match status" value="1"/>
</dbReference>
<keyword evidence="1" id="KW-0378">Hydrolase</keyword>
<organism evidence="3">
    <name type="scientific">uncultured Desulfobacteraceae bacterium</name>
    <dbReference type="NCBI Taxonomy" id="218296"/>
    <lineage>
        <taxon>Bacteria</taxon>
        <taxon>Pseudomonadati</taxon>
        <taxon>Thermodesulfobacteriota</taxon>
        <taxon>Desulfobacteria</taxon>
        <taxon>Desulfobacterales</taxon>
        <taxon>Desulfobacteraceae</taxon>
        <taxon>environmental samples</taxon>
    </lineage>
</organism>
<dbReference type="PROSITE" id="PS50263">
    <property type="entry name" value="CN_HYDROLASE"/>
    <property type="match status" value="1"/>
</dbReference>
<dbReference type="AlphaFoldDB" id="A0A484HFM6"/>
<dbReference type="GO" id="GO:0016811">
    <property type="term" value="F:hydrolase activity, acting on carbon-nitrogen (but not peptide) bonds, in linear amides"/>
    <property type="evidence" value="ECO:0007669"/>
    <property type="project" value="TreeGrafter"/>
</dbReference>
<evidence type="ECO:0000313" key="3">
    <source>
        <dbReference type="EMBL" id="VEN74000.1"/>
    </source>
</evidence>
<dbReference type="InterPro" id="IPR050345">
    <property type="entry name" value="Aliph_Amidase/BUP"/>
</dbReference>
<name>A0A484HFM6_9BACT</name>
<dbReference type="SUPFAM" id="SSF56317">
    <property type="entry name" value="Carbon-nitrogen hydrolase"/>
    <property type="match status" value="1"/>
</dbReference>
<feature type="domain" description="CN hydrolase" evidence="2">
    <location>
        <begin position="10"/>
        <end position="260"/>
    </location>
</feature>
<proteinExistence type="predicted"/>
<reference evidence="3" key="1">
    <citation type="submission" date="2019-01" db="EMBL/GenBank/DDBJ databases">
        <authorList>
            <consortium name="Genoscope - CEA"/>
            <person name="William W."/>
        </authorList>
    </citation>
    <scope>NUCLEOTIDE SEQUENCE</scope>
    <source>
        <strain evidence="3">CR-1</strain>
    </source>
</reference>
<dbReference type="InterPro" id="IPR036526">
    <property type="entry name" value="C-N_Hydrolase_sf"/>
</dbReference>
<dbReference type="PANTHER" id="PTHR43674">
    <property type="entry name" value="NITRILASE C965.09-RELATED"/>
    <property type="match status" value="1"/>
</dbReference>
<gene>
    <name evidence="3" type="ORF">EPICR_210007</name>
</gene>
<evidence type="ECO:0000256" key="1">
    <source>
        <dbReference type="ARBA" id="ARBA00022801"/>
    </source>
</evidence>
<sequence>MAGIVKCAHIQLSNATHEGSPAEIKEAMIEKHIPFIEKAGEKGVRILCLQEIFHGPYFCCEQDIKWYRTAEKVPGPITGRMSEYAKKYRMVMVVPVYEEALDGVYYNTAAVLDADGTYLGKFRKIHLPHTWPGFWEKFYFKPGNLGFPVFETAYAKIGIFLCYDRHFPECARILALNGAEILFNPSATTAGLSKYLWELEQPAQAAANGVFIGANNRVGLEKPWEFGRFYGSSYFADPRGQIVAKGSEYDDELVIADLDLNEIREVRDGWQFFRDRRPEMYEDIRRHLP</sequence>
<dbReference type="Gene3D" id="3.60.110.10">
    <property type="entry name" value="Carbon-nitrogen hydrolase"/>
    <property type="match status" value="1"/>
</dbReference>
<accession>A0A484HFM6</accession>
<dbReference type="InterPro" id="IPR003010">
    <property type="entry name" value="C-N_Hydrolase"/>
</dbReference>
<dbReference type="EMBL" id="CAACVI010000014">
    <property type="protein sequence ID" value="VEN74000.1"/>
    <property type="molecule type" value="Genomic_DNA"/>
</dbReference>
<evidence type="ECO:0000259" key="2">
    <source>
        <dbReference type="PROSITE" id="PS50263"/>
    </source>
</evidence>
<dbReference type="PANTHER" id="PTHR43674:SF2">
    <property type="entry name" value="BETA-UREIDOPROPIONASE"/>
    <property type="match status" value="1"/>
</dbReference>